<dbReference type="GO" id="GO:0003700">
    <property type="term" value="F:DNA-binding transcription factor activity"/>
    <property type="evidence" value="ECO:0007669"/>
    <property type="project" value="InterPro"/>
</dbReference>
<keyword evidence="4" id="KW-0804">Transcription</keyword>
<dbReference type="PANTHER" id="PTHR30346">
    <property type="entry name" value="TRANSCRIPTIONAL DUAL REGULATOR HCAR-RELATED"/>
    <property type="match status" value="1"/>
</dbReference>
<comment type="similarity">
    <text evidence="1">Belongs to the LysR transcriptional regulatory family.</text>
</comment>
<dbReference type="Pfam" id="PF03466">
    <property type="entry name" value="LysR_substrate"/>
    <property type="match status" value="1"/>
</dbReference>
<dbReference type="InterPro" id="IPR036390">
    <property type="entry name" value="WH_DNA-bd_sf"/>
</dbReference>
<evidence type="ECO:0000256" key="3">
    <source>
        <dbReference type="ARBA" id="ARBA00023125"/>
    </source>
</evidence>
<feature type="domain" description="HTH lysR-type" evidence="5">
    <location>
        <begin position="1"/>
        <end position="58"/>
    </location>
</feature>
<dbReference type="SUPFAM" id="SSF46785">
    <property type="entry name" value="Winged helix' DNA-binding domain"/>
    <property type="match status" value="1"/>
</dbReference>
<dbReference type="RefSeq" id="WP_132102565.1">
    <property type="nucleotide sequence ID" value="NZ_SMLB01000007.1"/>
</dbReference>
<dbReference type="Gene3D" id="1.10.10.10">
    <property type="entry name" value="Winged helix-like DNA-binding domain superfamily/Winged helix DNA-binding domain"/>
    <property type="match status" value="1"/>
</dbReference>
<dbReference type="PRINTS" id="PR00039">
    <property type="entry name" value="HTHLYSR"/>
</dbReference>
<dbReference type="InterPro" id="IPR036388">
    <property type="entry name" value="WH-like_DNA-bd_sf"/>
</dbReference>
<dbReference type="AlphaFoldDB" id="A0A4R5AEP9"/>
<comment type="caution">
    <text evidence="6">The sequence shown here is derived from an EMBL/GenBank/DDBJ whole genome shotgun (WGS) entry which is preliminary data.</text>
</comment>
<evidence type="ECO:0000313" key="6">
    <source>
        <dbReference type="EMBL" id="TDD71013.1"/>
    </source>
</evidence>
<protein>
    <submittedName>
        <fullName evidence="6">LysR family transcriptional regulator</fullName>
    </submittedName>
</protein>
<gene>
    <name evidence="6" type="ORF">E1262_07755</name>
</gene>
<dbReference type="InterPro" id="IPR005119">
    <property type="entry name" value="LysR_subst-bd"/>
</dbReference>
<evidence type="ECO:0000259" key="5">
    <source>
        <dbReference type="PROSITE" id="PS50931"/>
    </source>
</evidence>
<keyword evidence="3" id="KW-0238">DNA-binding</keyword>
<evidence type="ECO:0000256" key="1">
    <source>
        <dbReference type="ARBA" id="ARBA00009437"/>
    </source>
</evidence>
<dbReference type="EMBL" id="SMLB01000007">
    <property type="protein sequence ID" value="TDD71013.1"/>
    <property type="molecule type" value="Genomic_DNA"/>
</dbReference>
<sequence length="294" mass="32401">MQLRQLEIVNVLADELHFGRAARRLGITQPALSQQLNKLEAELGVELVTRTSREISLTEIGEQVLDAARQTLASVDRTKVLVDDYRAGRTGHIVIGSLGAGLNGPLPDILRQFRKVSPRSVIELTHSRDSSTQERGILSGELDTAVVRRVSNNRSVETLKILDESFVVFLPQDHRLADRTLISLGELFDENYVFWHRHLGSSFYDLLIDGCRAQGFEPRVEALGDTLEAQLALVAAGIGVSIQAASMASISRAGTVSVPLDPADLHAALWFAYRRWNRSALLENFLSVARTVIG</sequence>
<reference evidence="6 7" key="1">
    <citation type="submission" date="2019-02" db="EMBL/GenBank/DDBJ databases">
        <title>Draft genome sequences of novel Actinobacteria.</title>
        <authorList>
            <person name="Sahin N."/>
            <person name="Ay H."/>
            <person name="Saygin H."/>
        </authorList>
    </citation>
    <scope>NUCLEOTIDE SEQUENCE [LARGE SCALE GENOMIC DNA]</scope>
    <source>
        <strain evidence="6 7">8K307</strain>
    </source>
</reference>
<organism evidence="6 7">
    <name type="scientific">Jiangella aurantiaca</name>
    <dbReference type="NCBI Taxonomy" id="2530373"/>
    <lineage>
        <taxon>Bacteria</taxon>
        <taxon>Bacillati</taxon>
        <taxon>Actinomycetota</taxon>
        <taxon>Actinomycetes</taxon>
        <taxon>Jiangellales</taxon>
        <taxon>Jiangellaceae</taxon>
        <taxon>Jiangella</taxon>
    </lineage>
</organism>
<evidence type="ECO:0000256" key="2">
    <source>
        <dbReference type="ARBA" id="ARBA00023015"/>
    </source>
</evidence>
<dbReference type="PANTHER" id="PTHR30346:SF28">
    <property type="entry name" value="HTH-TYPE TRANSCRIPTIONAL REGULATOR CYNR"/>
    <property type="match status" value="1"/>
</dbReference>
<dbReference type="GO" id="GO:0003677">
    <property type="term" value="F:DNA binding"/>
    <property type="evidence" value="ECO:0007669"/>
    <property type="project" value="UniProtKB-KW"/>
</dbReference>
<dbReference type="FunFam" id="1.10.10.10:FF:000001">
    <property type="entry name" value="LysR family transcriptional regulator"/>
    <property type="match status" value="1"/>
</dbReference>
<dbReference type="InterPro" id="IPR000847">
    <property type="entry name" value="LysR_HTH_N"/>
</dbReference>
<dbReference type="GO" id="GO:0032993">
    <property type="term" value="C:protein-DNA complex"/>
    <property type="evidence" value="ECO:0007669"/>
    <property type="project" value="TreeGrafter"/>
</dbReference>
<dbReference type="SUPFAM" id="SSF53850">
    <property type="entry name" value="Periplasmic binding protein-like II"/>
    <property type="match status" value="1"/>
</dbReference>
<dbReference type="OrthoDB" id="3181812at2"/>
<dbReference type="Proteomes" id="UP000295217">
    <property type="component" value="Unassembled WGS sequence"/>
</dbReference>
<keyword evidence="2" id="KW-0805">Transcription regulation</keyword>
<evidence type="ECO:0000313" key="7">
    <source>
        <dbReference type="Proteomes" id="UP000295217"/>
    </source>
</evidence>
<dbReference type="Pfam" id="PF00126">
    <property type="entry name" value="HTH_1"/>
    <property type="match status" value="1"/>
</dbReference>
<dbReference type="Gene3D" id="3.40.190.10">
    <property type="entry name" value="Periplasmic binding protein-like II"/>
    <property type="match status" value="2"/>
</dbReference>
<dbReference type="CDD" id="cd08414">
    <property type="entry name" value="PBP2_LTTR_aromatics_like"/>
    <property type="match status" value="1"/>
</dbReference>
<accession>A0A4R5AEP9</accession>
<proteinExistence type="inferred from homology"/>
<evidence type="ECO:0000256" key="4">
    <source>
        <dbReference type="ARBA" id="ARBA00023163"/>
    </source>
</evidence>
<keyword evidence="7" id="KW-1185">Reference proteome</keyword>
<dbReference type="PROSITE" id="PS50931">
    <property type="entry name" value="HTH_LYSR"/>
    <property type="match status" value="1"/>
</dbReference>
<name>A0A4R5AEP9_9ACTN</name>